<protein>
    <submittedName>
        <fullName evidence="2">Uncharacterized protein</fullName>
    </submittedName>
</protein>
<gene>
    <name evidence="2" type="ORF">AVDCRST_MAG35-1905</name>
</gene>
<organism evidence="2">
    <name type="scientific">uncultured Quadrisphaera sp</name>
    <dbReference type="NCBI Taxonomy" id="904978"/>
    <lineage>
        <taxon>Bacteria</taxon>
        <taxon>Bacillati</taxon>
        <taxon>Actinomycetota</taxon>
        <taxon>Actinomycetes</taxon>
        <taxon>Kineosporiales</taxon>
        <taxon>Kineosporiaceae</taxon>
        <taxon>Quadrisphaera</taxon>
        <taxon>environmental samples</taxon>
    </lineage>
</organism>
<evidence type="ECO:0000256" key="1">
    <source>
        <dbReference type="SAM" id="MobiDB-lite"/>
    </source>
</evidence>
<evidence type="ECO:0000313" key="2">
    <source>
        <dbReference type="EMBL" id="CAA9419678.1"/>
    </source>
</evidence>
<dbReference type="AlphaFoldDB" id="A0A6J4PLF7"/>
<dbReference type="EMBL" id="CADCUY010000401">
    <property type="protein sequence ID" value="CAA9419678.1"/>
    <property type="molecule type" value="Genomic_DNA"/>
</dbReference>
<reference evidence="2" key="1">
    <citation type="submission" date="2020-02" db="EMBL/GenBank/DDBJ databases">
        <authorList>
            <person name="Meier V. D."/>
        </authorList>
    </citation>
    <scope>NUCLEOTIDE SEQUENCE</scope>
    <source>
        <strain evidence="2">AVDCRST_MAG35</strain>
    </source>
</reference>
<feature type="region of interest" description="Disordered" evidence="1">
    <location>
        <begin position="23"/>
        <end position="43"/>
    </location>
</feature>
<name>A0A6J4PLF7_9ACTN</name>
<proteinExistence type="predicted"/>
<sequence>MTAFRLITDGARVLAEFDAPDRPSAWREGTSLAEQHAPADTARGGYELAEWTGTEWRVVGRLSPDPEA</sequence>
<accession>A0A6J4PLF7</accession>